<feature type="transmembrane region" description="Helical" evidence="6">
    <location>
        <begin position="182"/>
        <end position="206"/>
    </location>
</feature>
<dbReference type="EMBL" id="JACBZF010000001">
    <property type="protein sequence ID" value="NYH94387.1"/>
    <property type="molecule type" value="Genomic_DNA"/>
</dbReference>
<dbReference type="GO" id="GO:0016020">
    <property type="term" value="C:membrane"/>
    <property type="evidence" value="ECO:0007669"/>
    <property type="project" value="UniProtKB-SubCell"/>
</dbReference>
<feature type="transmembrane region" description="Helical" evidence="6">
    <location>
        <begin position="126"/>
        <end position="143"/>
    </location>
</feature>
<evidence type="ECO:0000313" key="9">
    <source>
        <dbReference type="Proteomes" id="UP000522081"/>
    </source>
</evidence>
<sequence length="302" mass="32359">MSESEHPLLGIVLRLVAMVLIASLMTLVKMAGDRGIALPEVMFWRQAVTVPLLLAWLMATGGIARLRTRRMSSHAIRATTGMTAMLCSFGAVTLLPLAEATTLGFTTPLFAVVLTALFVREHVGPWRWAAVILGFVGVLVITQPGNAEVISPLGTAAGLAAGFLVAVVSFQIRDLAQSDDALACVFWFAVFGALFTALVLPVYATAHDLEGWLILMGVGTVGTFAQFVMTLALRYGTVATVIVMDYSLLIWTTLSGWLVWDQLPTPWTIVGAPVIIVAGGIIAWRQNLLRKAAIVANAQELD</sequence>
<keyword evidence="9" id="KW-1185">Reference proteome</keyword>
<evidence type="ECO:0000313" key="8">
    <source>
        <dbReference type="EMBL" id="NYH94387.1"/>
    </source>
</evidence>
<dbReference type="InterPro" id="IPR000620">
    <property type="entry name" value="EamA_dom"/>
</dbReference>
<name>A0A7Z0BUP3_9SPHN</name>
<evidence type="ECO:0000256" key="6">
    <source>
        <dbReference type="SAM" id="Phobius"/>
    </source>
</evidence>
<feature type="transmembrane region" description="Helical" evidence="6">
    <location>
        <begin position="75"/>
        <end position="95"/>
    </location>
</feature>
<dbReference type="AlphaFoldDB" id="A0A7Z0BUP3"/>
<dbReference type="Proteomes" id="UP000522081">
    <property type="component" value="Unassembled WGS sequence"/>
</dbReference>
<feature type="transmembrane region" description="Helical" evidence="6">
    <location>
        <begin position="149"/>
        <end position="170"/>
    </location>
</feature>
<dbReference type="Pfam" id="PF00892">
    <property type="entry name" value="EamA"/>
    <property type="match status" value="2"/>
</dbReference>
<feature type="transmembrane region" description="Helical" evidence="6">
    <location>
        <begin position="12"/>
        <end position="31"/>
    </location>
</feature>
<protein>
    <submittedName>
        <fullName evidence="8">Drug/metabolite transporter (DMT)-like permease</fullName>
    </submittedName>
</protein>
<feature type="transmembrane region" description="Helical" evidence="6">
    <location>
        <begin position="43"/>
        <end position="63"/>
    </location>
</feature>
<feature type="transmembrane region" description="Helical" evidence="6">
    <location>
        <begin position="212"/>
        <end position="233"/>
    </location>
</feature>
<dbReference type="PANTHER" id="PTHR22911:SF6">
    <property type="entry name" value="SOLUTE CARRIER FAMILY 35 MEMBER G1"/>
    <property type="match status" value="1"/>
</dbReference>
<comment type="similarity">
    <text evidence="2">Belongs to the drug/metabolite transporter (DMT) superfamily. 10 TMS drug/metabolite exporter (DME) (TC 2.A.7.3) family.</text>
</comment>
<reference evidence="8 9" key="1">
    <citation type="submission" date="2020-07" db="EMBL/GenBank/DDBJ databases">
        <title>Genomic Encyclopedia of Type Strains, Phase IV (KMG-IV): sequencing the most valuable type-strain genomes for metagenomic binning, comparative biology and taxonomic classification.</title>
        <authorList>
            <person name="Goeker M."/>
        </authorList>
    </citation>
    <scope>NUCLEOTIDE SEQUENCE [LARGE SCALE GENOMIC DNA]</scope>
    <source>
        <strain evidence="8 9">DSM 29043</strain>
    </source>
</reference>
<dbReference type="RefSeq" id="WP_179406312.1">
    <property type="nucleotide sequence ID" value="NZ_BMGF01000001.1"/>
</dbReference>
<feature type="transmembrane region" description="Helical" evidence="6">
    <location>
        <begin position="101"/>
        <end position="119"/>
    </location>
</feature>
<feature type="transmembrane region" description="Helical" evidence="6">
    <location>
        <begin position="240"/>
        <end position="260"/>
    </location>
</feature>
<feature type="transmembrane region" description="Helical" evidence="6">
    <location>
        <begin position="266"/>
        <end position="284"/>
    </location>
</feature>
<evidence type="ECO:0000256" key="1">
    <source>
        <dbReference type="ARBA" id="ARBA00004141"/>
    </source>
</evidence>
<evidence type="ECO:0000256" key="5">
    <source>
        <dbReference type="ARBA" id="ARBA00023136"/>
    </source>
</evidence>
<keyword evidence="5 6" id="KW-0472">Membrane</keyword>
<evidence type="ECO:0000259" key="7">
    <source>
        <dbReference type="Pfam" id="PF00892"/>
    </source>
</evidence>
<keyword evidence="4 6" id="KW-1133">Transmembrane helix</keyword>
<proteinExistence type="inferred from homology"/>
<accession>A0A7Z0BUP3</accession>
<feature type="domain" description="EamA" evidence="7">
    <location>
        <begin position="154"/>
        <end position="278"/>
    </location>
</feature>
<organism evidence="8 9">
    <name type="scientific">Novosphingobium marinum</name>
    <dbReference type="NCBI Taxonomy" id="1514948"/>
    <lineage>
        <taxon>Bacteria</taxon>
        <taxon>Pseudomonadati</taxon>
        <taxon>Pseudomonadota</taxon>
        <taxon>Alphaproteobacteria</taxon>
        <taxon>Sphingomonadales</taxon>
        <taxon>Sphingomonadaceae</taxon>
        <taxon>Novosphingobium</taxon>
    </lineage>
</organism>
<feature type="domain" description="EamA" evidence="7">
    <location>
        <begin position="9"/>
        <end position="142"/>
    </location>
</feature>
<comment type="subcellular location">
    <subcellularLocation>
        <location evidence="1">Membrane</location>
        <topology evidence="1">Multi-pass membrane protein</topology>
    </subcellularLocation>
</comment>
<gene>
    <name evidence="8" type="ORF">FHS75_000692</name>
</gene>
<dbReference type="InterPro" id="IPR037185">
    <property type="entry name" value="EmrE-like"/>
</dbReference>
<keyword evidence="3 6" id="KW-0812">Transmembrane</keyword>
<evidence type="ECO:0000256" key="3">
    <source>
        <dbReference type="ARBA" id="ARBA00022692"/>
    </source>
</evidence>
<evidence type="ECO:0000256" key="4">
    <source>
        <dbReference type="ARBA" id="ARBA00022989"/>
    </source>
</evidence>
<evidence type="ECO:0000256" key="2">
    <source>
        <dbReference type="ARBA" id="ARBA00009853"/>
    </source>
</evidence>
<comment type="caution">
    <text evidence="8">The sequence shown here is derived from an EMBL/GenBank/DDBJ whole genome shotgun (WGS) entry which is preliminary data.</text>
</comment>
<dbReference type="SUPFAM" id="SSF103481">
    <property type="entry name" value="Multidrug resistance efflux transporter EmrE"/>
    <property type="match status" value="2"/>
</dbReference>
<dbReference type="PANTHER" id="PTHR22911">
    <property type="entry name" value="ACYL-MALONYL CONDENSING ENZYME-RELATED"/>
    <property type="match status" value="1"/>
</dbReference>